<keyword evidence="3" id="KW-0677">Repeat</keyword>
<accession>A0ABV8Q258</accession>
<feature type="domain" description="PKD" evidence="6">
    <location>
        <begin position="366"/>
        <end position="426"/>
    </location>
</feature>
<keyword evidence="9" id="KW-1185">Reference proteome</keyword>
<dbReference type="Gene3D" id="2.60.40.1080">
    <property type="match status" value="1"/>
</dbReference>
<feature type="domain" description="PKD" evidence="6">
    <location>
        <begin position="435"/>
        <end position="512"/>
    </location>
</feature>
<protein>
    <submittedName>
        <fullName evidence="8">PKD domain-containing protein</fullName>
    </submittedName>
</protein>
<dbReference type="RefSeq" id="WP_379015932.1">
    <property type="nucleotide sequence ID" value="NZ_JBHSDC010000033.1"/>
</dbReference>
<dbReference type="Proteomes" id="UP001595906">
    <property type="component" value="Unassembled WGS sequence"/>
</dbReference>
<dbReference type="CDD" id="cd00146">
    <property type="entry name" value="PKD"/>
    <property type="match status" value="2"/>
</dbReference>
<dbReference type="Gene3D" id="2.60.40.10">
    <property type="entry name" value="Immunoglobulins"/>
    <property type="match status" value="3"/>
</dbReference>
<dbReference type="InterPro" id="IPR022409">
    <property type="entry name" value="PKD/Chitinase_dom"/>
</dbReference>
<evidence type="ECO:0000256" key="2">
    <source>
        <dbReference type="ARBA" id="ARBA00022692"/>
    </source>
</evidence>
<proteinExistence type="predicted"/>
<dbReference type="EMBL" id="JBHSDC010000033">
    <property type="protein sequence ID" value="MFC4233585.1"/>
    <property type="molecule type" value="Genomic_DNA"/>
</dbReference>
<feature type="non-terminal residue" evidence="8">
    <location>
        <position position="1"/>
    </location>
</feature>
<dbReference type="InterPro" id="IPR000601">
    <property type="entry name" value="PKD_dom"/>
</dbReference>
<dbReference type="PANTHER" id="PTHR46730">
    <property type="entry name" value="POLYCYSTIN-1"/>
    <property type="match status" value="1"/>
</dbReference>
<organism evidence="8 9">
    <name type="scientific">Parasediminibacterium paludis</name>
    <dbReference type="NCBI Taxonomy" id="908966"/>
    <lineage>
        <taxon>Bacteria</taxon>
        <taxon>Pseudomonadati</taxon>
        <taxon>Bacteroidota</taxon>
        <taxon>Chitinophagia</taxon>
        <taxon>Chitinophagales</taxon>
        <taxon>Chitinophagaceae</taxon>
        <taxon>Parasediminibacterium</taxon>
    </lineage>
</organism>
<dbReference type="PROSITE" id="PS50093">
    <property type="entry name" value="PKD"/>
    <property type="match status" value="3"/>
</dbReference>
<feature type="domain" description="PKD" evidence="6">
    <location>
        <begin position="268"/>
        <end position="327"/>
    </location>
</feature>
<sequence length="608" mass="60758">FTVDPKPSAGPDQTVACGSDTKTVTLTGTLPTTGVWSSMAGNDTTAILGTNVNGVVVVTLPVAPFTGKLSYIYTTFGGKDTVDIYVTGPASPVINVNAGSPIICAGSTVQLCPLTWGFSNYQWYKDGYAVASPTGTGSCITVDATGIGSYTLAGTNGSGCWSVPSTPQVVSTTNTLTKPTISASGTTVLCNGGSVTLTSSSATGNLWFKNGNSTGAITPSITVTEPGDYSVLVSTGTCTSAMSLTITVAGGVKASFTTANATNNCDSTISFTSTSTNTTSKWNFGDGSTGTGNSVTHKYATTGVFTVQQAVISVGGCKDTTVQSVTVASCPPPPVPTTCNITPGFTIINNTVNGGSYTYISTSTITNGNMTYFWDLGNGTTSTLISPSVTYTTAGTYKVKLVVTGDLGCKDSITQSVVVTIAVPPVTPPACTAPVADFTIANATQCLVNNAFSFTNTSTGTAPSYTWTFGDGSAAVTTTAAAHSYTSANTYTVTLVATNSCGSNQVSKTVTVATVPATPASISGSTNITAGATTTLSSATPGGVWGSSNTAVATVDANTGVVTAITAGTTTISYTVSNSCGATATSLSITVTAVVPPVTPPVPPACTA</sequence>
<evidence type="ECO:0000256" key="1">
    <source>
        <dbReference type="ARBA" id="ARBA00004141"/>
    </source>
</evidence>
<dbReference type="Pfam" id="PF18911">
    <property type="entry name" value="PKD_4"/>
    <property type="match status" value="3"/>
</dbReference>
<dbReference type="PROSITE" id="PS50835">
    <property type="entry name" value="IG_LIKE"/>
    <property type="match status" value="1"/>
</dbReference>
<keyword evidence="2" id="KW-0812">Transmembrane</keyword>
<dbReference type="PANTHER" id="PTHR46730:SF1">
    <property type="entry name" value="PLAT DOMAIN-CONTAINING PROTEIN"/>
    <property type="match status" value="1"/>
</dbReference>
<comment type="caution">
    <text evidence="8">The sequence shown here is derived from an EMBL/GenBank/DDBJ whole genome shotgun (WGS) entry which is preliminary data.</text>
</comment>
<evidence type="ECO:0000313" key="9">
    <source>
        <dbReference type="Proteomes" id="UP001595906"/>
    </source>
</evidence>
<evidence type="ECO:0000256" key="3">
    <source>
        <dbReference type="ARBA" id="ARBA00022737"/>
    </source>
</evidence>
<keyword evidence="4" id="KW-1133">Transmembrane helix</keyword>
<feature type="domain" description="Ig-like" evidence="7">
    <location>
        <begin position="167"/>
        <end position="247"/>
    </location>
</feature>
<evidence type="ECO:0000256" key="5">
    <source>
        <dbReference type="ARBA" id="ARBA00023136"/>
    </source>
</evidence>
<gene>
    <name evidence="8" type="ORF">ACFOW1_16915</name>
</gene>
<dbReference type="InterPro" id="IPR008964">
    <property type="entry name" value="Invasin/intimin_cell_adhesion"/>
</dbReference>
<evidence type="ECO:0000259" key="6">
    <source>
        <dbReference type="PROSITE" id="PS50093"/>
    </source>
</evidence>
<dbReference type="InterPro" id="IPR035986">
    <property type="entry name" value="PKD_dom_sf"/>
</dbReference>
<evidence type="ECO:0000313" key="8">
    <source>
        <dbReference type="EMBL" id="MFC4233585.1"/>
    </source>
</evidence>
<name>A0ABV8Q258_9BACT</name>
<dbReference type="InterPro" id="IPR007110">
    <property type="entry name" value="Ig-like_dom"/>
</dbReference>
<keyword evidence="5" id="KW-0472">Membrane</keyword>
<reference evidence="9" key="1">
    <citation type="journal article" date="2019" name="Int. J. Syst. Evol. Microbiol.">
        <title>The Global Catalogue of Microorganisms (GCM) 10K type strain sequencing project: providing services to taxonomists for standard genome sequencing and annotation.</title>
        <authorList>
            <consortium name="The Broad Institute Genomics Platform"/>
            <consortium name="The Broad Institute Genome Sequencing Center for Infectious Disease"/>
            <person name="Wu L."/>
            <person name="Ma J."/>
        </authorList>
    </citation>
    <scope>NUCLEOTIDE SEQUENCE [LARGE SCALE GENOMIC DNA]</scope>
    <source>
        <strain evidence="9">CECT 8010</strain>
    </source>
</reference>
<dbReference type="SMART" id="SM00089">
    <property type="entry name" value="PKD"/>
    <property type="match status" value="3"/>
</dbReference>
<dbReference type="SUPFAM" id="SSF49299">
    <property type="entry name" value="PKD domain"/>
    <property type="match status" value="3"/>
</dbReference>
<comment type="subcellular location">
    <subcellularLocation>
        <location evidence="1">Membrane</location>
        <topology evidence="1">Multi-pass membrane protein</topology>
    </subcellularLocation>
</comment>
<evidence type="ECO:0000259" key="7">
    <source>
        <dbReference type="PROSITE" id="PS50835"/>
    </source>
</evidence>
<dbReference type="SUPFAM" id="SSF49373">
    <property type="entry name" value="Invasin/intimin cell-adhesion fragments"/>
    <property type="match status" value="1"/>
</dbReference>
<evidence type="ECO:0000256" key="4">
    <source>
        <dbReference type="ARBA" id="ARBA00022989"/>
    </source>
</evidence>
<feature type="non-terminal residue" evidence="8">
    <location>
        <position position="608"/>
    </location>
</feature>
<dbReference type="InterPro" id="IPR013783">
    <property type="entry name" value="Ig-like_fold"/>
</dbReference>